<dbReference type="InterPro" id="IPR026960">
    <property type="entry name" value="RVT-Znf"/>
</dbReference>
<dbReference type="Proteomes" id="UP001151760">
    <property type="component" value="Unassembled WGS sequence"/>
</dbReference>
<reference evidence="2" key="2">
    <citation type="submission" date="2022-01" db="EMBL/GenBank/DDBJ databases">
        <authorList>
            <person name="Yamashiro T."/>
            <person name="Shiraishi A."/>
            <person name="Satake H."/>
            <person name="Nakayama K."/>
        </authorList>
    </citation>
    <scope>NUCLEOTIDE SEQUENCE</scope>
</reference>
<organism evidence="2 3">
    <name type="scientific">Tanacetum coccineum</name>
    <dbReference type="NCBI Taxonomy" id="301880"/>
    <lineage>
        <taxon>Eukaryota</taxon>
        <taxon>Viridiplantae</taxon>
        <taxon>Streptophyta</taxon>
        <taxon>Embryophyta</taxon>
        <taxon>Tracheophyta</taxon>
        <taxon>Spermatophyta</taxon>
        <taxon>Magnoliopsida</taxon>
        <taxon>eudicotyledons</taxon>
        <taxon>Gunneridae</taxon>
        <taxon>Pentapetalae</taxon>
        <taxon>asterids</taxon>
        <taxon>campanulids</taxon>
        <taxon>Asterales</taxon>
        <taxon>Asteraceae</taxon>
        <taxon>Asteroideae</taxon>
        <taxon>Anthemideae</taxon>
        <taxon>Anthemidinae</taxon>
        <taxon>Tanacetum</taxon>
    </lineage>
</organism>
<dbReference type="EMBL" id="BQNB010019899">
    <property type="protein sequence ID" value="GJT90183.1"/>
    <property type="molecule type" value="Genomic_DNA"/>
</dbReference>
<proteinExistence type="predicted"/>
<protein>
    <submittedName>
        <fullName evidence="2">Reverse transcriptase domain, reverse transcriptase zinc-binding domain protein</fullName>
    </submittedName>
</protein>
<comment type="caution">
    <text evidence="2">The sequence shown here is derived from an EMBL/GenBank/DDBJ whole genome shotgun (WGS) entry which is preliminary data.</text>
</comment>
<evidence type="ECO:0000313" key="2">
    <source>
        <dbReference type="EMBL" id="GJT90183.1"/>
    </source>
</evidence>
<feature type="domain" description="Reverse transcriptase zinc-binding" evidence="1">
    <location>
        <begin position="55"/>
        <end position="108"/>
    </location>
</feature>
<gene>
    <name evidence="2" type="ORF">Tco_1079028</name>
</gene>
<reference evidence="2" key="1">
    <citation type="journal article" date="2022" name="Int. J. Mol. Sci.">
        <title>Draft Genome of Tanacetum Coccineum: Genomic Comparison of Closely Related Tanacetum-Family Plants.</title>
        <authorList>
            <person name="Yamashiro T."/>
            <person name="Shiraishi A."/>
            <person name="Nakayama K."/>
            <person name="Satake H."/>
        </authorList>
    </citation>
    <scope>NUCLEOTIDE SEQUENCE</scope>
</reference>
<evidence type="ECO:0000313" key="3">
    <source>
        <dbReference type="Proteomes" id="UP001151760"/>
    </source>
</evidence>
<dbReference type="GO" id="GO:0003964">
    <property type="term" value="F:RNA-directed DNA polymerase activity"/>
    <property type="evidence" value="ECO:0007669"/>
    <property type="project" value="UniProtKB-KW"/>
</dbReference>
<accession>A0ABQ5HQN4</accession>
<evidence type="ECO:0000259" key="1">
    <source>
        <dbReference type="Pfam" id="PF13966"/>
    </source>
</evidence>
<keyword evidence="3" id="KW-1185">Reference proteome</keyword>
<keyword evidence="2" id="KW-0808">Transferase</keyword>
<keyword evidence="2" id="KW-0548">Nucleotidyltransferase</keyword>
<sequence>MMTKLSDAIHNGQWTWPHDWFLKYPILTTINVPTIRTNSLDSMEWRYLDITKPCTVTNVWDNIRPRGDEISWCEVVWSPQCIPRHAFHLWLVIERKLKTQDNLRQWDVWNHMKVYDGLPHVSASLNLIVDHLIPISKRCSARALVVYGSHLECQLRVVLFFPSPGVFPQGFPWEGCLRRQDQLASLTPDARLLDSLGNLCSIRWFFPIGAIVTVFR</sequence>
<keyword evidence="2" id="KW-0695">RNA-directed DNA polymerase</keyword>
<name>A0ABQ5HQN4_9ASTR</name>
<dbReference type="Pfam" id="PF13966">
    <property type="entry name" value="zf-RVT"/>
    <property type="match status" value="1"/>
</dbReference>